<dbReference type="GeneID" id="30994832"/>
<feature type="compositionally biased region" description="Basic and acidic residues" evidence="1">
    <location>
        <begin position="78"/>
        <end position="92"/>
    </location>
</feature>
<dbReference type="RefSeq" id="XP_020074234.1">
    <property type="nucleotide sequence ID" value="XM_020220282.1"/>
</dbReference>
<dbReference type="EMBL" id="KV454545">
    <property type="protein sequence ID" value="ODV65167.1"/>
    <property type="molecule type" value="Genomic_DNA"/>
</dbReference>
<keyword evidence="3" id="KW-1185">Reference proteome</keyword>
<name>A0A1E4RD37_9ASCO</name>
<dbReference type="Proteomes" id="UP000095085">
    <property type="component" value="Unassembled WGS sequence"/>
</dbReference>
<dbReference type="OrthoDB" id="4019231at2759"/>
<accession>A0A1E4RD37</accession>
<evidence type="ECO:0000256" key="1">
    <source>
        <dbReference type="SAM" id="MobiDB-lite"/>
    </source>
</evidence>
<sequence>MGNLIKEHVSPKKRRKLRRTKDEIEEDIIRYQELLKHDKELENDIPPRKMKSRRIIKREEEEFGAFDNAIPTNRRNRSTGDKCKETRPSSKSNEKMITDLIETMTREVLKINKPKYKFAKVPFKKPSPLKYLHQDLPPPINQEIKSFESKVLVENSYQDLIKMIKSDIENEEVDGKRYNNIDFGMKLNLLEKNLSFEKDRFEIYDNEEKSKVEKLLKPNDVYRSRGLFSEDIDVFFKHLYNPDNFRNDTTTKDQLKRSIPLA</sequence>
<proteinExistence type="predicted"/>
<dbReference type="AlphaFoldDB" id="A0A1E4RD37"/>
<reference evidence="3" key="1">
    <citation type="submission" date="2016-05" db="EMBL/GenBank/DDBJ databases">
        <title>Comparative genomics of biotechnologically important yeasts.</title>
        <authorList>
            <consortium name="DOE Joint Genome Institute"/>
            <person name="Riley R."/>
            <person name="Haridas S."/>
            <person name="Wolfe K.H."/>
            <person name="Lopes M.R."/>
            <person name="Hittinger C.T."/>
            <person name="Goker M."/>
            <person name="Salamov A."/>
            <person name="Wisecaver J."/>
            <person name="Long T.M."/>
            <person name="Aerts A.L."/>
            <person name="Barry K."/>
            <person name="Choi C."/>
            <person name="Clum A."/>
            <person name="Coughlan A.Y."/>
            <person name="Deshpande S."/>
            <person name="Douglass A.P."/>
            <person name="Hanson S.J."/>
            <person name="Klenk H.-P."/>
            <person name="Labutti K."/>
            <person name="Lapidus A."/>
            <person name="Lindquist E."/>
            <person name="Lipzen A."/>
            <person name="Meier-Kolthoff J.P."/>
            <person name="Ohm R.A."/>
            <person name="Otillar R.P."/>
            <person name="Pangilinan J."/>
            <person name="Peng Y."/>
            <person name="Rokas A."/>
            <person name="Rosa C.A."/>
            <person name="Scheuner C."/>
            <person name="Sibirny A.A."/>
            <person name="Slot J.C."/>
            <person name="Stielow J.B."/>
            <person name="Sun H."/>
            <person name="Kurtzman C.P."/>
            <person name="Blackwell M."/>
            <person name="Grigoriev I.V."/>
            <person name="Jeffries T.W."/>
        </authorList>
    </citation>
    <scope>NUCLEOTIDE SEQUENCE [LARGE SCALE GENOMIC DNA]</scope>
    <source>
        <strain evidence="3">NRRL Y-1933</strain>
    </source>
</reference>
<evidence type="ECO:0000313" key="3">
    <source>
        <dbReference type="Proteomes" id="UP000095085"/>
    </source>
</evidence>
<evidence type="ECO:0000313" key="2">
    <source>
        <dbReference type="EMBL" id="ODV65167.1"/>
    </source>
</evidence>
<protein>
    <submittedName>
        <fullName evidence="2">Uncharacterized protein</fullName>
    </submittedName>
</protein>
<feature type="region of interest" description="Disordered" evidence="1">
    <location>
        <begin position="69"/>
        <end position="92"/>
    </location>
</feature>
<organism evidence="2 3">
    <name type="scientific">Hyphopichia burtonii NRRL Y-1933</name>
    <dbReference type="NCBI Taxonomy" id="984485"/>
    <lineage>
        <taxon>Eukaryota</taxon>
        <taxon>Fungi</taxon>
        <taxon>Dikarya</taxon>
        <taxon>Ascomycota</taxon>
        <taxon>Saccharomycotina</taxon>
        <taxon>Pichiomycetes</taxon>
        <taxon>Debaryomycetaceae</taxon>
        <taxon>Hyphopichia</taxon>
    </lineage>
</organism>
<gene>
    <name evidence="2" type="ORF">HYPBUDRAFT_150545</name>
</gene>